<gene>
    <name evidence="1" type="ORF">A4U43_C03F23130</name>
</gene>
<keyword evidence="2" id="KW-1185">Reference proteome</keyword>
<name>A0A5P1FE69_ASPOF</name>
<dbReference type="Proteomes" id="UP000243459">
    <property type="component" value="Chromosome 3"/>
</dbReference>
<sequence>MGYCWRWCKFSLTLISSSRNHTSRLMAAANDVFHVTDQLGNKLTDSALIQYIQQSLVPERESGSSSGRRATEVMTCLGKMVGPGTWLRSTPCLEATATDQRGSLRDISRDRRA</sequence>
<evidence type="ECO:0000313" key="1">
    <source>
        <dbReference type="EMBL" id="ONK76033.1"/>
    </source>
</evidence>
<dbReference type="AlphaFoldDB" id="A0A5P1FE69"/>
<organism evidence="1 2">
    <name type="scientific">Asparagus officinalis</name>
    <name type="common">Garden asparagus</name>
    <dbReference type="NCBI Taxonomy" id="4686"/>
    <lineage>
        <taxon>Eukaryota</taxon>
        <taxon>Viridiplantae</taxon>
        <taxon>Streptophyta</taxon>
        <taxon>Embryophyta</taxon>
        <taxon>Tracheophyta</taxon>
        <taxon>Spermatophyta</taxon>
        <taxon>Magnoliopsida</taxon>
        <taxon>Liliopsida</taxon>
        <taxon>Asparagales</taxon>
        <taxon>Asparagaceae</taxon>
        <taxon>Asparagoideae</taxon>
        <taxon>Asparagus</taxon>
    </lineage>
</organism>
<accession>A0A5P1FE69</accession>
<proteinExistence type="predicted"/>
<dbReference type="EMBL" id="CM007383">
    <property type="protein sequence ID" value="ONK76033.1"/>
    <property type="molecule type" value="Genomic_DNA"/>
</dbReference>
<evidence type="ECO:0000313" key="2">
    <source>
        <dbReference type="Proteomes" id="UP000243459"/>
    </source>
</evidence>
<dbReference type="Gramene" id="ONK76033">
    <property type="protein sequence ID" value="ONK76033"/>
    <property type="gene ID" value="A4U43_C03F23130"/>
</dbReference>
<reference evidence="2" key="1">
    <citation type="journal article" date="2017" name="Nat. Commun.">
        <title>The asparagus genome sheds light on the origin and evolution of a young Y chromosome.</title>
        <authorList>
            <person name="Harkess A."/>
            <person name="Zhou J."/>
            <person name="Xu C."/>
            <person name="Bowers J.E."/>
            <person name="Van der Hulst R."/>
            <person name="Ayyampalayam S."/>
            <person name="Mercati F."/>
            <person name="Riccardi P."/>
            <person name="McKain M.R."/>
            <person name="Kakrana A."/>
            <person name="Tang H."/>
            <person name="Ray J."/>
            <person name="Groenendijk J."/>
            <person name="Arikit S."/>
            <person name="Mathioni S.M."/>
            <person name="Nakano M."/>
            <person name="Shan H."/>
            <person name="Telgmann-Rauber A."/>
            <person name="Kanno A."/>
            <person name="Yue Z."/>
            <person name="Chen H."/>
            <person name="Li W."/>
            <person name="Chen Y."/>
            <person name="Xu X."/>
            <person name="Zhang Y."/>
            <person name="Luo S."/>
            <person name="Chen H."/>
            <person name="Gao J."/>
            <person name="Mao Z."/>
            <person name="Pires J.C."/>
            <person name="Luo M."/>
            <person name="Kudrna D."/>
            <person name="Wing R.A."/>
            <person name="Meyers B.C."/>
            <person name="Yi K."/>
            <person name="Kong H."/>
            <person name="Lavrijsen P."/>
            <person name="Sunseri F."/>
            <person name="Falavigna A."/>
            <person name="Ye Y."/>
            <person name="Leebens-Mack J.H."/>
            <person name="Chen G."/>
        </authorList>
    </citation>
    <scope>NUCLEOTIDE SEQUENCE [LARGE SCALE GENOMIC DNA]</scope>
    <source>
        <strain evidence="2">cv. DH0086</strain>
    </source>
</reference>
<protein>
    <submittedName>
        <fullName evidence="1">Uncharacterized protein</fullName>
    </submittedName>
</protein>